<dbReference type="AlphaFoldDB" id="A0AAW6U9G6"/>
<gene>
    <name evidence="1" type="ORF">QJ522_21940</name>
</gene>
<dbReference type="Proteomes" id="UP001431776">
    <property type="component" value="Unassembled WGS sequence"/>
</dbReference>
<accession>A0AAW6U9G6</accession>
<name>A0AAW6U9G6_9BACT</name>
<dbReference type="RefSeq" id="WP_349247146.1">
    <property type="nucleotide sequence ID" value="NZ_JASCXX010000050.1"/>
</dbReference>
<sequence length="621" mass="69954">MAYGLIASLLPGFAAAQDLSTREKRAAWLTEQFCGAPTGSNAKFGAAAALARLALNPDDAEVIDRITHFYDKVPAGSNGQQFSYPGVAWVLGKYWEKFTPAQRDHLKARLKGFNDLLGHGTENHAIMKGAAAYLFAQYWPDETGWLRGTHTSAQLMETARTQMLAVMRSLYDKGYEENLSTTYAAVHLFPYYALYDCATDPEVKSAADAALHFHVTNLAANHFGGLVIPPYNRENAPQQNTYRLGSGYIATLQWVHWLYWAEAQNRIPVGEDFVRIGENQYVVYAAVSDWMPPAAIDCLARGQTVPYELTASAPSFGHFGTSPGFWGTGTPGTCVRYVYRDKLYAMGSGFFQYYPDEFYVDYNAFGLIYKSPDKYNYIECHHPYWRSNDRTWRGKNSPFMQTAQHKGTAIALFNIPTADPWQGRGRSSWQEYRNNHFKSLIQEALVRYPKSIDQKTEAHGWIFLREGDVYIAIRPLKAYTIDANYKQAGPFDVVRSAFARTGFVFDIATKEEFPTFEAFQTAVNRNVPVVDWDQFSVAYTNVSGDTLTATWNPPKYDVPKGERVLVRPEITVNGAEVPIDTTYPVSKSPSVELVDRVLRLRTPAGHLEVDWRGKVPKFSNQ</sequence>
<comment type="caution">
    <text evidence="1">The sequence shown here is derived from an EMBL/GenBank/DDBJ whole genome shotgun (WGS) entry which is preliminary data.</text>
</comment>
<protein>
    <submittedName>
        <fullName evidence="1">Uncharacterized protein</fullName>
    </submittedName>
</protein>
<proteinExistence type="predicted"/>
<organism evidence="1 2">
    <name type="scientific">Anaerobaca lacustris</name>
    <dbReference type="NCBI Taxonomy" id="3044600"/>
    <lineage>
        <taxon>Bacteria</taxon>
        <taxon>Pseudomonadati</taxon>
        <taxon>Planctomycetota</taxon>
        <taxon>Phycisphaerae</taxon>
        <taxon>Sedimentisphaerales</taxon>
        <taxon>Anaerobacaceae</taxon>
        <taxon>Anaerobaca</taxon>
    </lineage>
</organism>
<evidence type="ECO:0000313" key="1">
    <source>
        <dbReference type="EMBL" id="MDI6451738.1"/>
    </source>
</evidence>
<keyword evidence="2" id="KW-1185">Reference proteome</keyword>
<evidence type="ECO:0000313" key="2">
    <source>
        <dbReference type="Proteomes" id="UP001431776"/>
    </source>
</evidence>
<reference evidence="1" key="1">
    <citation type="submission" date="2023-05" db="EMBL/GenBank/DDBJ databases">
        <title>Anaerotaeda fermentans gen. nov., sp. nov., a novel anaerobic planctomycete of the new family within the order Sedimentisphaerales isolated from Taman Peninsula, Russia.</title>
        <authorList>
            <person name="Khomyakova M.A."/>
            <person name="Merkel A.Y."/>
            <person name="Slobodkin A.I."/>
        </authorList>
    </citation>
    <scope>NUCLEOTIDE SEQUENCE</scope>
    <source>
        <strain evidence="1">M17dextr</strain>
    </source>
</reference>
<dbReference type="EMBL" id="JASCXX010000050">
    <property type="protein sequence ID" value="MDI6451738.1"/>
    <property type="molecule type" value="Genomic_DNA"/>
</dbReference>